<keyword evidence="2" id="KW-1185">Reference proteome</keyword>
<sequence length="133" mass="15135">MEHHRMNLNQCNHRRMLIKRPKRSVSLSAVILAFEDASGYLNHSHVKRMERNGSVHLGIIVVDGDADKTRNGNRVLESLDEKRSNLFHVLPGQDYCLHVFIKGKVLVKEQKGVCEIDVLTQMKFSVNVAEDSS</sequence>
<reference evidence="2" key="2">
    <citation type="submission" date="2017-12" db="EMBL/GenBank/DDBJ databases">
        <title>Genome sequence of the Bar-tailed Godwit (Limosa lapponica baueri).</title>
        <authorList>
            <person name="Lima N.C.B."/>
            <person name="Parody-Merino A.M."/>
            <person name="Battley P.F."/>
            <person name="Fidler A.E."/>
            <person name="Prosdocimi F."/>
        </authorList>
    </citation>
    <scope>NUCLEOTIDE SEQUENCE [LARGE SCALE GENOMIC DNA]</scope>
</reference>
<name>A0A2I0T4P1_LIMLA</name>
<dbReference type="EMBL" id="KZ519277">
    <property type="protein sequence ID" value="PKU28766.1"/>
    <property type="molecule type" value="Genomic_DNA"/>
</dbReference>
<reference evidence="2" key="1">
    <citation type="submission" date="2017-11" db="EMBL/GenBank/DDBJ databases">
        <authorList>
            <person name="Lima N.C."/>
            <person name="Parody-Merino A.M."/>
            <person name="Battley P.F."/>
            <person name="Fidler A.E."/>
            <person name="Prosdocimi F."/>
        </authorList>
    </citation>
    <scope>NUCLEOTIDE SEQUENCE [LARGE SCALE GENOMIC DNA]</scope>
</reference>
<evidence type="ECO:0000313" key="1">
    <source>
        <dbReference type="EMBL" id="PKU28766.1"/>
    </source>
</evidence>
<dbReference type="AlphaFoldDB" id="A0A2I0T4P1"/>
<accession>A0A2I0T4P1</accession>
<evidence type="ECO:0000313" key="2">
    <source>
        <dbReference type="Proteomes" id="UP000233556"/>
    </source>
</evidence>
<gene>
    <name evidence="1" type="ORF">llap_20930</name>
</gene>
<proteinExistence type="predicted"/>
<dbReference type="Proteomes" id="UP000233556">
    <property type="component" value="Unassembled WGS sequence"/>
</dbReference>
<protein>
    <submittedName>
        <fullName evidence="1">Protein phosphatase 1d isoform x1</fullName>
    </submittedName>
</protein>
<organism evidence="1 2">
    <name type="scientific">Limosa lapponica baueri</name>
    <dbReference type="NCBI Taxonomy" id="1758121"/>
    <lineage>
        <taxon>Eukaryota</taxon>
        <taxon>Metazoa</taxon>
        <taxon>Chordata</taxon>
        <taxon>Craniata</taxon>
        <taxon>Vertebrata</taxon>
        <taxon>Euteleostomi</taxon>
        <taxon>Archelosauria</taxon>
        <taxon>Archosauria</taxon>
        <taxon>Dinosauria</taxon>
        <taxon>Saurischia</taxon>
        <taxon>Theropoda</taxon>
        <taxon>Coelurosauria</taxon>
        <taxon>Aves</taxon>
        <taxon>Neognathae</taxon>
        <taxon>Neoaves</taxon>
        <taxon>Charadriiformes</taxon>
        <taxon>Scolopacidae</taxon>
        <taxon>Limosa</taxon>
    </lineage>
</organism>